<accession>A0A820Z1G0</accession>
<dbReference type="GO" id="GO:0005198">
    <property type="term" value="F:structural molecule activity"/>
    <property type="evidence" value="ECO:0007669"/>
    <property type="project" value="InterPro"/>
</dbReference>
<dbReference type="Proteomes" id="UP000663833">
    <property type="component" value="Unassembled WGS sequence"/>
</dbReference>
<dbReference type="InterPro" id="IPR003514">
    <property type="entry name" value="Microviridae_protein_F"/>
</dbReference>
<proteinExistence type="inferred from homology"/>
<dbReference type="InterPro" id="IPR016184">
    <property type="entry name" value="Capsid/spike_ssDNA_virus"/>
</dbReference>
<gene>
    <name evidence="3" type="ORF">HFQ381_LOCUS30873</name>
    <name evidence="2" type="ORF">LUA448_LOCUS9996</name>
</gene>
<comment type="similarity">
    <text evidence="1">Belongs to the microviridae F protein family.</text>
</comment>
<reference evidence="3" key="1">
    <citation type="submission" date="2021-02" db="EMBL/GenBank/DDBJ databases">
        <authorList>
            <person name="Nowell W R."/>
        </authorList>
    </citation>
    <scope>NUCLEOTIDE SEQUENCE</scope>
</reference>
<evidence type="ECO:0000313" key="2">
    <source>
        <dbReference type="EMBL" id="CAF3321552.1"/>
    </source>
</evidence>
<sequence length="433" mass="48143">MDDWEKFITGSEVINLPKITNTTKLWFDLGLNGIGSLADHMGIPVQQMSTTGAATLSVSALPFRAYQKIWKDYYRDQNLDGDIDIDMGSIDRDCYTATALLTLRKRNLEKDYFTSALPTPQFGNPVSLPLGGTIPVTGVLNTNITGTSPNKREAAFMYDGKFGAQDNGTQATVTSGLSADLSLATATSVSDLRRAYALQRYQELLMRGGRRLKEWTLNIFGVNVPDERIQRTEYLGGGKLGLQISEVIQTVGDDESQNPLGGMAGHGVAGGNVTGFNRYFSEHGYIIGIMSILPRTGYFQGVPKNLLKFDKFDYYTPPFAHIGEQAIQNQELYLSNSNTTGWNTNTFGYTPRYAEYRDNHDTISGDFRVSLRHWHLAKQFNTAPGLNATFIKVDPDSFDRVFAVQGDEYDKFLVQTYLKITAFRPVSKFGNPI</sequence>
<comment type="caution">
    <text evidence="3">The sequence shown here is derived from an EMBL/GenBank/DDBJ whole genome shotgun (WGS) entry which is preliminary data.</text>
</comment>
<organism evidence="3 4">
    <name type="scientific">Rotaria socialis</name>
    <dbReference type="NCBI Taxonomy" id="392032"/>
    <lineage>
        <taxon>Eukaryota</taxon>
        <taxon>Metazoa</taxon>
        <taxon>Spiralia</taxon>
        <taxon>Gnathifera</taxon>
        <taxon>Rotifera</taxon>
        <taxon>Eurotatoria</taxon>
        <taxon>Bdelloidea</taxon>
        <taxon>Philodinida</taxon>
        <taxon>Philodinidae</taxon>
        <taxon>Rotaria</taxon>
    </lineage>
</organism>
<evidence type="ECO:0000313" key="4">
    <source>
        <dbReference type="Proteomes" id="UP000663851"/>
    </source>
</evidence>
<dbReference type="AlphaFoldDB" id="A0A820Z1G0"/>
<dbReference type="EMBL" id="CAJNYD010001175">
    <property type="protein sequence ID" value="CAF3321552.1"/>
    <property type="molecule type" value="Genomic_DNA"/>
</dbReference>
<evidence type="ECO:0000256" key="1">
    <source>
        <dbReference type="ARBA" id="ARBA00009963"/>
    </source>
</evidence>
<evidence type="ECO:0008006" key="5">
    <source>
        <dbReference type="Google" id="ProtNLM"/>
    </source>
</evidence>
<evidence type="ECO:0000313" key="3">
    <source>
        <dbReference type="EMBL" id="CAF4550965.1"/>
    </source>
</evidence>
<dbReference type="Proteomes" id="UP000663851">
    <property type="component" value="Unassembled WGS sequence"/>
</dbReference>
<protein>
    <recommendedName>
        <fullName evidence="5">Major capsid protein</fullName>
    </recommendedName>
</protein>
<name>A0A820Z1G0_9BILA</name>
<dbReference type="InterPro" id="IPR037002">
    <property type="entry name" value="Microviridae_protein_F_sf"/>
</dbReference>
<dbReference type="Gene3D" id="2.60.169.10">
    <property type="entry name" value="Microviridae F protein"/>
    <property type="match status" value="1"/>
</dbReference>
<dbReference type="SUPFAM" id="SSF88645">
    <property type="entry name" value="ssDNA viruses"/>
    <property type="match status" value="1"/>
</dbReference>
<dbReference type="EMBL" id="CAJOBO010005797">
    <property type="protein sequence ID" value="CAF4550965.1"/>
    <property type="molecule type" value="Genomic_DNA"/>
</dbReference>
<dbReference type="Pfam" id="PF02305">
    <property type="entry name" value="Phage_F"/>
    <property type="match status" value="1"/>
</dbReference>